<gene>
    <name evidence="2" type="ORF">PV08_11960</name>
</gene>
<evidence type="ECO:0000313" key="3">
    <source>
        <dbReference type="Proteomes" id="UP000053328"/>
    </source>
</evidence>
<keyword evidence="1" id="KW-0472">Membrane</keyword>
<keyword evidence="1" id="KW-0812">Transmembrane</keyword>
<dbReference type="EMBL" id="KN847502">
    <property type="protein sequence ID" value="KIW09859.1"/>
    <property type="molecule type" value="Genomic_DNA"/>
</dbReference>
<keyword evidence="3" id="KW-1185">Reference proteome</keyword>
<reference evidence="2 3" key="1">
    <citation type="submission" date="2015-01" db="EMBL/GenBank/DDBJ databases">
        <title>The Genome Sequence of Exophiala spinifera CBS89968.</title>
        <authorList>
            <consortium name="The Broad Institute Genomics Platform"/>
            <person name="Cuomo C."/>
            <person name="de Hoog S."/>
            <person name="Gorbushina A."/>
            <person name="Stielow B."/>
            <person name="Teixiera M."/>
            <person name="Abouelleil A."/>
            <person name="Chapman S.B."/>
            <person name="Priest M."/>
            <person name="Young S.K."/>
            <person name="Wortman J."/>
            <person name="Nusbaum C."/>
            <person name="Birren B."/>
        </authorList>
    </citation>
    <scope>NUCLEOTIDE SEQUENCE [LARGE SCALE GENOMIC DNA]</scope>
    <source>
        <strain evidence="2 3">CBS 89968</strain>
    </source>
</reference>
<keyword evidence="1" id="KW-1133">Transmembrane helix</keyword>
<sequence>MGVSRELNQEWYLDSRKWNQHAIIVLGDGKGLDLEDLAAGQTTVDVSASWATRVVVTVIAALWILMLITATGFKRNNWFLLAVGGIGTLQNISGAGWRRPPEAHGIPMNLVEVIDKPKPWRHRLP</sequence>
<dbReference type="AlphaFoldDB" id="A0A0D2BEQ0"/>
<accession>A0A0D2BEQ0</accession>
<dbReference type="Proteomes" id="UP000053328">
    <property type="component" value="Unassembled WGS sequence"/>
</dbReference>
<proteinExistence type="predicted"/>
<evidence type="ECO:0000256" key="1">
    <source>
        <dbReference type="SAM" id="Phobius"/>
    </source>
</evidence>
<organism evidence="2 3">
    <name type="scientific">Exophiala spinifera</name>
    <dbReference type="NCBI Taxonomy" id="91928"/>
    <lineage>
        <taxon>Eukaryota</taxon>
        <taxon>Fungi</taxon>
        <taxon>Dikarya</taxon>
        <taxon>Ascomycota</taxon>
        <taxon>Pezizomycotina</taxon>
        <taxon>Eurotiomycetes</taxon>
        <taxon>Chaetothyriomycetidae</taxon>
        <taxon>Chaetothyriales</taxon>
        <taxon>Herpotrichiellaceae</taxon>
        <taxon>Exophiala</taxon>
    </lineage>
</organism>
<feature type="transmembrane region" description="Helical" evidence="1">
    <location>
        <begin position="50"/>
        <end position="70"/>
    </location>
</feature>
<evidence type="ECO:0000313" key="2">
    <source>
        <dbReference type="EMBL" id="KIW09859.1"/>
    </source>
</evidence>
<dbReference type="VEuPathDB" id="FungiDB:PV08_11960"/>
<dbReference type="GeneID" id="27339043"/>
<dbReference type="OrthoDB" id="1937642at2759"/>
<dbReference type="RefSeq" id="XP_016230075.1">
    <property type="nucleotide sequence ID" value="XM_016386267.1"/>
</dbReference>
<dbReference type="STRING" id="91928.A0A0D2BEQ0"/>
<dbReference type="HOGENOM" id="CLU_1992670_0_0_1"/>
<protein>
    <submittedName>
        <fullName evidence="2">Uncharacterized protein</fullName>
    </submittedName>
</protein>
<name>A0A0D2BEQ0_9EURO</name>